<organism evidence="9 10">
    <name type="scientific">Zea mays</name>
    <name type="common">Maize</name>
    <dbReference type="NCBI Taxonomy" id="4577"/>
    <lineage>
        <taxon>Eukaryota</taxon>
        <taxon>Viridiplantae</taxon>
        <taxon>Streptophyta</taxon>
        <taxon>Embryophyta</taxon>
        <taxon>Tracheophyta</taxon>
        <taxon>Spermatophyta</taxon>
        <taxon>Magnoliopsida</taxon>
        <taxon>Liliopsida</taxon>
        <taxon>Poales</taxon>
        <taxon>Poaceae</taxon>
        <taxon>PACMAD clade</taxon>
        <taxon>Panicoideae</taxon>
        <taxon>Andropogonodae</taxon>
        <taxon>Andropogoneae</taxon>
        <taxon>Tripsacinae</taxon>
        <taxon>Zea</taxon>
    </lineage>
</organism>
<dbReference type="AlphaFoldDB" id="A0A3L6DK29"/>
<sequence length="1140" mass="121780">MSTENYDPCYPDQPVVDRYLPVWAEQPAFARKPAFVWADDAGGGAPSYTALTYSELNTAAQRMALGLLQTVRRGDTVLLLGSPGLRLVKLIFACQRAGLVAVPIIPPTDPSKLGTSAQGAAHRHLLRAVAQTRPAAAVADDAGYIATVLESPVAALKRLRWLSVAHLESRGPRDVAADERTRTAAYCGCAPGETYLIQYTSGATGAPRPVVVTAGAAAHNVRAARKAYDLHPAGVVASWLPQYHDCGLMFLLLTVVAGATCVLASPAAFARRPRLWLELVTEFKATCTPVPSFALPLVLKRGRRSEHGTRPLDLASLRNLILVNEPIYKSPVDDFVEEFGRAGLDASSISPSYGLAENCTFVSTAWCGGRPSLPSYKKLLPSARLPSLASSSGEETEIDIVVVDGRTGEPVEDGVEGEIWVSSPSNASGYLGHPSASREVFRARLPGTGGTSFVRTGDCGVVRGTERYLYVLGRSTDAIAIDGGQGQRRLHAHYIETAAFRSSPGALRELQKGRDNVHLSSICDGIRRAVWKEEGAKVGCVVLVDSGGVPKTTSGKLRRGYTRDMLAGKLIPKVFEVLYDEYAKGGATPEKETEVCGTSASWVVGEAAGDTAASMVVMASGNASHRMRLREKVVVDKPCITLVGATAASSTVVITWNESWVAADSPTVSVLASDFVAKRIAFQNTFGTSGPAVAVRVAGDRAAFYGCRFTSFQDTLLDDTGRHYYRGCYVQGGTDFVFGNGKALFDCTDVANQICVVTGSSNGVRVPADVQKCHLHSVSPAGGAFTAHRRSSESEDTGFSFVGCKLTGLGAGTSVLGRPWGPYSRVVFALSYMSGTVRPQGWDDWSDSSRQSRSRTAFYGQYQCYGEGSRTDGRVAWSHDLSQAEAAPFITKVWVGGQEWLRIFSEFRDPAPSPATPDDVAAAPDEPKDLGFDDDDGFDADSILCGVDQSAAEGIDGILALKRHNVDPELWMCPAIPVKDITPAPPPSVAMAKVTDKKKIKKKSLGTIYEEESPEPANGDDDGALALPEIGLGLSLNTNGVLKAWCGRGSAFADGNGPDLPLSPAHVVGLRLFNIDMIREHETRDQFYVIDMNYFPGKGAPSPRRAPWPLPTLVVVTEGATTSQRMSVAIPLEQSITPVL</sequence>
<accession>A0A3L6DK29</accession>
<keyword evidence="5" id="KW-0472">Membrane</keyword>
<evidence type="ECO:0000313" key="9">
    <source>
        <dbReference type="EMBL" id="PWZ08577.1"/>
    </source>
</evidence>
<keyword evidence="2" id="KW-0378">Hydrolase</keyword>
<dbReference type="ExpressionAtlas" id="A0A3L6DK29">
    <property type="expression patterns" value="baseline and differential"/>
</dbReference>
<dbReference type="PANTHER" id="PTHR22754:SF40">
    <property type="entry name" value="OS01G0636300 PROTEIN"/>
    <property type="match status" value="1"/>
</dbReference>
<evidence type="ECO:0000256" key="2">
    <source>
        <dbReference type="ARBA" id="ARBA00022801"/>
    </source>
</evidence>
<dbReference type="SUPFAM" id="SSF56801">
    <property type="entry name" value="Acetyl-CoA synthetase-like"/>
    <property type="match status" value="1"/>
</dbReference>
<dbReference type="Gene3D" id="3.30.470.20">
    <property type="entry name" value="ATP-grasp fold, B domain"/>
    <property type="match status" value="1"/>
</dbReference>
<dbReference type="Pfam" id="PF00501">
    <property type="entry name" value="AMP-binding"/>
    <property type="match status" value="1"/>
</dbReference>
<dbReference type="InterPro" id="IPR000070">
    <property type="entry name" value="Pectinesterase_cat"/>
</dbReference>
<feature type="domain" description="Pectinesterase catalytic" evidence="7">
    <location>
        <begin position="632"/>
        <end position="897"/>
    </location>
</feature>
<dbReference type="InterPro" id="IPR012334">
    <property type="entry name" value="Pectin_lyas_fold"/>
</dbReference>
<feature type="domain" description="Inositol 1,3,4-trisphosphate 5/6-kinase ATP-grasp" evidence="8">
    <location>
        <begin position="1067"/>
        <end position="1099"/>
    </location>
</feature>
<comment type="pathway">
    <text evidence="1">Glycan metabolism; pectin degradation; 2-dehydro-3-deoxy-D-gluconate from pectin: step 1/5.</text>
</comment>
<evidence type="ECO:0000256" key="5">
    <source>
        <dbReference type="SAM" id="Phobius"/>
    </source>
</evidence>
<dbReference type="GO" id="GO:0030599">
    <property type="term" value="F:pectinesterase activity"/>
    <property type="evidence" value="ECO:0007669"/>
    <property type="project" value="InterPro"/>
</dbReference>
<keyword evidence="3" id="KW-0063">Aspartyl esterase</keyword>
<dbReference type="PANTHER" id="PTHR22754">
    <property type="entry name" value="DISCO-INTERACTING PROTEIN 2 DIP2 -RELATED"/>
    <property type="match status" value="1"/>
</dbReference>
<dbReference type="Gene3D" id="3.30.300.30">
    <property type="match status" value="1"/>
</dbReference>
<dbReference type="Gene3D" id="2.160.20.10">
    <property type="entry name" value="Single-stranded right-handed beta-helix, Pectin lyase-like"/>
    <property type="match status" value="1"/>
</dbReference>
<dbReference type="Proteomes" id="UP000251960">
    <property type="component" value="Chromosome 8"/>
</dbReference>
<keyword evidence="5" id="KW-0812">Transmembrane</keyword>
<dbReference type="SUPFAM" id="SSF51126">
    <property type="entry name" value="Pectin lyase-like"/>
    <property type="match status" value="1"/>
</dbReference>
<feature type="domain" description="AMP-dependent synthetase/ligase" evidence="6">
    <location>
        <begin position="29"/>
        <end position="431"/>
    </location>
</feature>
<reference evidence="9 10" key="1">
    <citation type="journal article" date="2018" name="Nat. Genet.">
        <title>Extensive intraspecific gene order and gene structural variations between Mo17 and other maize genomes.</title>
        <authorList>
            <person name="Sun S."/>
            <person name="Zhou Y."/>
            <person name="Chen J."/>
            <person name="Shi J."/>
            <person name="Zhao H."/>
            <person name="Zhao H."/>
            <person name="Song W."/>
            <person name="Zhang M."/>
            <person name="Cui Y."/>
            <person name="Dong X."/>
            <person name="Liu H."/>
            <person name="Ma X."/>
            <person name="Jiao Y."/>
            <person name="Wang B."/>
            <person name="Wei X."/>
            <person name="Stein J.C."/>
            <person name="Glaubitz J.C."/>
            <person name="Lu F."/>
            <person name="Yu G."/>
            <person name="Liang C."/>
            <person name="Fengler K."/>
            <person name="Li B."/>
            <person name="Rafalski A."/>
            <person name="Schnable P.S."/>
            <person name="Ware D.H."/>
            <person name="Buckler E.S."/>
            <person name="Lai J."/>
        </authorList>
    </citation>
    <scope>NUCLEOTIDE SEQUENCE [LARGE SCALE GENOMIC DNA]</scope>
    <source>
        <strain evidence="10">cv. Missouri 17</strain>
        <tissue evidence="9">Seedling</tissue>
    </source>
</reference>
<dbReference type="InterPro" id="IPR042099">
    <property type="entry name" value="ANL_N_sf"/>
</dbReference>
<protein>
    <submittedName>
        <fullName evidence="9">Putative pectinesterase 11</fullName>
    </submittedName>
</protein>
<dbReference type="UniPathway" id="UPA00545">
    <property type="reaction ID" value="UER00823"/>
</dbReference>
<dbReference type="InterPro" id="IPR045851">
    <property type="entry name" value="AMP-bd_C_sf"/>
</dbReference>
<gene>
    <name evidence="9" type="primary">PME11_0</name>
    <name evidence="9" type="ORF">Zm00014a_041212</name>
</gene>
<comment type="caution">
    <text evidence="9">The sequence shown here is derived from an EMBL/GenBank/DDBJ whole genome shotgun (WGS) entry which is preliminary data.</text>
</comment>
<evidence type="ECO:0000256" key="3">
    <source>
        <dbReference type="ARBA" id="ARBA00023085"/>
    </source>
</evidence>
<dbReference type="Pfam" id="PF05770">
    <property type="entry name" value="Ins134_P3_kin"/>
    <property type="match status" value="1"/>
</dbReference>
<evidence type="ECO:0000313" key="10">
    <source>
        <dbReference type="Proteomes" id="UP000251960"/>
    </source>
</evidence>
<evidence type="ECO:0000259" key="6">
    <source>
        <dbReference type="Pfam" id="PF00501"/>
    </source>
</evidence>
<dbReference type="EMBL" id="NCVQ01000009">
    <property type="protein sequence ID" value="PWZ08577.1"/>
    <property type="molecule type" value="Genomic_DNA"/>
</dbReference>
<proteinExistence type="predicted"/>
<dbReference type="InterPro" id="IPR011050">
    <property type="entry name" value="Pectin_lyase_fold/virulence"/>
</dbReference>
<evidence type="ECO:0000259" key="7">
    <source>
        <dbReference type="Pfam" id="PF01095"/>
    </source>
</evidence>
<dbReference type="GO" id="GO:0042545">
    <property type="term" value="P:cell wall modification"/>
    <property type="evidence" value="ECO:0007669"/>
    <property type="project" value="InterPro"/>
</dbReference>
<dbReference type="Pfam" id="PF01095">
    <property type="entry name" value="Pectinesterase"/>
    <property type="match status" value="1"/>
</dbReference>
<name>A0A3L6DK29_MAIZE</name>
<dbReference type="InterPro" id="IPR040464">
    <property type="entry name" value="InsP(3)kin_ATP-grasp"/>
</dbReference>
<evidence type="ECO:0000256" key="1">
    <source>
        <dbReference type="ARBA" id="ARBA00005184"/>
    </source>
</evidence>
<feature type="region of interest" description="Disordered" evidence="4">
    <location>
        <begin position="911"/>
        <end position="931"/>
    </location>
</feature>
<dbReference type="Gene3D" id="3.40.50.12780">
    <property type="entry name" value="N-terminal domain of ligase-like"/>
    <property type="match status" value="1"/>
</dbReference>
<evidence type="ECO:0000259" key="8">
    <source>
        <dbReference type="Pfam" id="PF05770"/>
    </source>
</evidence>
<feature type="transmembrane region" description="Helical" evidence="5">
    <location>
        <begin position="248"/>
        <end position="269"/>
    </location>
</feature>
<dbReference type="InterPro" id="IPR000873">
    <property type="entry name" value="AMP-dep_synth/lig_dom"/>
</dbReference>
<keyword evidence="5" id="KW-1133">Transmembrane helix</keyword>
<evidence type="ECO:0000256" key="4">
    <source>
        <dbReference type="SAM" id="MobiDB-lite"/>
    </source>
</evidence>
<dbReference type="GO" id="GO:0045490">
    <property type="term" value="P:pectin catabolic process"/>
    <property type="evidence" value="ECO:0007669"/>
    <property type="project" value="UniProtKB-UniPathway"/>
</dbReference>